<dbReference type="SUPFAM" id="SSF47819">
    <property type="entry name" value="HRDC-like"/>
    <property type="match status" value="1"/>
</dbReference>
<dbReference type="GO" id="GO:0071038">
    <property type="term" value="P:TRAMP-dependent tRNA surveillance pathway"/>
    <property type="evidence" value="ECO:0007669"/>
    <property type="project" value="TreeGrafter"/>
</dbReference>
<name>A0A383WLQ9_TETOB</name>
<evidence type="ECO:0000313" key="8">
    <source>
        <dbReference type="EMBL" id="SZX78064.1"/>
    </source>
</evidence>
<dbReference type="InterPro" id="IPR036397">
    <property type="entry name" value="RNaseH_sf"/>
</dbReference>
<gene>
    <name evidence="8" type="ORF">BQ4739_LOCUS18387</name>
</gene>
<evidence type="ECO:0000256" key="3">
    <source>
        <dbReference type="ARBA" id="ARBA00022801"/>
    </source>
</evidence>
<dbReference type="GO" id="GO:0071037">
    <property type="term" value="P:nuclear polyadenylation-dependent snRNA catabolic process"/>
    <property type="evidence" value="ECO:0007669"/>
    <property type="project" value="TreeGrafter"/>
</dbReference>
<dbReference type="InterPro" id="IPR012337">
    <property type="entry name" value="RNaseH-like_sf"/>
</dbReference>
<keyword evidence="9" id="KW-1185">Reference proteome</keyword>
<keyword evidence="5" id="KW-0539">Nucleus</keyword>
<dbReference type="GO" id="GO:0003727">
    <property type="term" value="F:single-stranded RNA binding"/>
    <property type="evidence" value="ECO:0007669"/>
    <property type="project" value="TreeGrafter"/>
</dbReference>
<dbReference type="GO" id="GO:0000467">
    <property type="term" value="P:exonucleolytic trimming to generate mature 3'-end of 5.8S rRNA from tricistronic rRNA transcript (SSU-rRNA, 5.8S rRNA, LSU-rRNA)"/>
    <property type="evidence" value="ECO:0007669"/>
    <property type="project" value="InterPro"/>
</dbReference>
<feature type="compositionally biased region" description="Low complexity" evidence="6">
    <location>
        <begin position="698"/>
        <end position="759"/>
    </location>
</feature>
<dbReference type="GO" id="GO:0000175">
    <property type="term" value="F:3'-5'-RNA exonuclease activity"/>
    <property type="evidence" value="ECO:0007669"/>
    <property type="project" value="InterPro"/>
</dbReference>
<feature type="compositionally biased region" description="Low complexity" evidence="6">
    <location>
        <begin position="870"/>
        <end position="888"/>
    </location>
</feature>
<dbReference type="InterPro" id="IPR044876">
    <property type="entry name" value="HRDC_dom_sf"/>
</dbReference>
<feature type="compositionally biased region" description="Low complexity" evidence="6">
    <location>
        <begin position="662"/>
        <end position="691"/>
    </location>
</feature>
<dbReference type="PANTHER" id="PTHR12124">
    <property type="entry name" value="POLYMYOSITIS/SCLERODERMA AUTOANTIGEN-RELATED"/>
    <property type="match status" value="1"/>
</dbReference>
<dbReference type="Proteomes" id="UP000256970">
    <property type="component" value="Unassembled WGS sequence"/>
</dbReference>
<feature type="compositionally biased region" description="Low complexity" evidence="6">
    <location>
        <begin position="951"/>
        <end position="965"/>
    </location>
</feature>
<protein>
    <recommendedName>
        <fullName evidence="7">HRDC domain-containing protein</fullName>
    </recommendedName>
</protein>
<dbReference type="GO" id="GO:0071040">
    <property type="term" value="P:nuclear polyadenylation-dependent antisense transcript catabolic process"/>
    <property type="evidence" value="ECO:0007669"/>
    <property type="project" value="TreeGrafter"/>
</dbReference>
<dbReference type="GO" id="GO:0005730">
    <property type="term" value="C:nucleolus"/>
    <property type="evidence" value="ECO:0007669"/>
    <property type="project" value="TreeGrafter"/>
</dbReference>
<dbReference type="STRING" id="3088.A0A383WLQ9"/>
<dbReference type="Gene3D" id="1.10.150.80">
    <property type="entry name" value="HRDC domain"/>
    <property type="match status" value="1"/>
</dbReference>
<dbReference type="SUPFAM" id="SSF53098">
    <property type="entry name" value="Ribonuclease H-like"/>
    <property type="match status" value="1"/>
</dbReference>
<dbReference type="SMART" id="SM00341">
    <property type="entry name" value="HRDC"/>
    <property type="match status" value="1"/>
</dbReference>
<evidence type="ECO:0000256" key="5">
    <source>
        <dbReference type="ARBA" id="ARBA00023242"/>
    </source>
</evidence>
<dbReference type="Pfam" id="PF01612">
    <property type="entry name" value="DNA_pol_A_exo1"/>
    <property type="match status" value="1"/>
</dbReference>
<dbReference type="InterPro" id="IPR045092">
    <property type="entry name" value="Rrp6-like"/>
</dbReference>
<feature type="region of interest" description="Disordered" evidence="6">
    <location>
        <begin position="60"/>
        <end position="98"/>
    </location>
</feature>
<dbReference type="GO" id="GO:0000176">
    <property type="term" value="C:nuclear exosome (RNase complex)"/>
    <property type="evidence" value="ECO:0007669"/>
    <property type="project" value="TreeGrafter"/>
</dbReference>
<dbReference type="InterPro" id="IPR002562">
    <property type="entry name" value="3'-5'_exonuclease_dom"/>
</dbReference>
<sequence>MAESLPELLPGLVEAVKAVAQLELPDPADIFYYRNLPEYKQLSSAASSQVQQLLHTARSSLTRPAPPAGRSLIANPAHNSSTTHKNDSDDDNDPDGAMFTDLTAVLDDTLERLDAALDASHQATEQFKLGGWAAPAGSRQPYRAAAAAGGASGGSAARFSKVQRHIANLPRPQDAFPQPPDNSNSAWHPSCHPHLAPCLAAARGAAAAADPLAAHAAQLAAAAAGGSSADAAGYRHPYAAELSSLRYQPWQLQPPPQPLVPAADFDAVPFTLVDTPEALAAMVAQLQGQRQIALDVEHHSYRSFQGFSCLLQLSTREADWVVDCLALRGELGPALGPLLADPAVEKVLHGADSDVLWLQRDFGLYLVNMFDTGQAARLLAYPSASLAYLLERHCGFKPDKRYQLADWRLRPLPADMLHYARADTRFLLAAADALRGELAAAGSRLAEGWAVPVPPHSGAGQDALGVVLERSRLISSATYQKPLLGETSYLEAAARWGLTLPPANMAVFGALFAWRDSTARAADESVQYVMPKAALLELSRAAPQTAAEVRKLLGGGSGLAGGSGLLLSRAEEVAGVVRAGLQQAPAARTAAAVAAARAGAGSGAATAPQQQQDGAAAASGDQAAVQARELPALKPKQLPALASGKKRKSAAAAAVAKVSASSAAASQHQGQQQQTTEEPEQQQQQLQQPEQTLEEPEQQQQQQQQPPHASQQQQEPEQAPALQPQQQQQQQQVPQPEQGQQQQPSDGAAACAAAVVPAPKQLVAPRSKAGSSMAGLLASKPRRQQQQQQQQPAAKLAALKARLSVPFLAAPGAAAGQSNGAQAATADQAQEQQQQQEEDDEADAVPATSGAEVRAAVDQMLAEAADEEQQAQQQAAAAGQAAEAGSSSSDEDDDEQQHAAPGRSRGSASSGLADLEYVPLSSQVSKKRKAGSADGRQHGGSGAAAGGRGGPAAKQQRLAAAAEQQRLQEQEQQHKRKRGIFEPFEGGDSDDGSSSSGSDGEGGPASGAMPAYDPNALKAAGARREWERQQAEAAAAAEDEEQQHGRGRGRGGRGGRGDRGGRGGRGGRGDGGSRGGRGGRGDRGGRGGRMSKRGGFMAAATASLAAVRRGQSGGGLGSNPFAIPDSNLMKGGKRSSVVPRGGNRSASFK</sequence>
<evidence type="ECO:0000256" key="2">
    <source>
        <dbReference type="ARBA" id="ARBA00022722"/>
    </source>
</evidence>
<feature type="compositionally biased region" description="Low complexity" evidence="6">
    <location>
        <begin position="898"/>
        <end position="913"/>
    </location>
</feature>
<feature type="compositionally biased region" description="Low complexity" evidence="6">
    <location>
        <begin position="813"/>
        <end position="835"/>
    </location>
</feature>
<accession>A0A383WLQ9</accession>
<dbReference type="Gene3D" id="3.30.420.10">
    <property type="entry name" value="Ribonuclease H-like superfamily/Ribonuclease H"/>
    <property type="match status" value="1"/>
</dbReference>
<dbReference type="PROSITE" id="PS50967">
    <property type="entry name" value="HRDC"/>
    <property type="match status" value="1"/>
</dbReference>
<evidence type="ECO:0000259" key="7">
    <source>
        <dbReference type="PROSITE" id="PS50967"/>
    </source>
</evidence>
<dbReference type="GO" id="GO:0071039">
    <property type="term" value="P:nuclear polyadenylation-dependent CUT catabolic process"/>
    <property type="evidence" value="ECO:0007669"/>
    <property type="project" value="TreeGrafter"/>
</dbReference>
<comment type="subcellular location">
    <subcellularLocation>
        <location evidence="1">Nucleus</location>
    </subcellularLocation>
</comment>
<proteinExistence type="predicted"/>
<feature type="region of interest" description="Disordered" evidence="6">
    <location>
        <begin position="813"/>
        <end position="1096"/>
    </location>
</feature>
<dbReference type="CDD" id="cd06147">
    <property type="entry name" value="Rrp6p_like_exo"/>
    <property type="match status" value="1"/>
</dbReference>
<dbReference type="GO" id="GO:0071035">
    <property type="term" value="P:nuclear polyadenylation-dependent rRNA catabolic process"/>
    <property type="evidence" value="ECO:0007669"/>
    <property type="project" value="TreeGrafter"/>
</dbReference>
<evidence type="ECO:0000256" key="6">
    <source>
        <dbReference type="SAM" id="MobiDB-lite"/>
    </source>
</evidence>
<keyword evidence="4" id="KW-0269">Exonuclease</keyword>
<evidence type="ECO:0000256" key="4">
    <source>
        <dbReference type="ARBA" id="ARBA00022839"/>
    </source>
</evidence>
<feature type="domain" description="HRDC" evidence="7">
    <location>
        <begin position="501"/>
        <end position="587"/>
    </location>
</feature>
<dbReference type="InterPro" id="IPR010997">
    <property type="entry name" value="HRDC-like_sf"/>
</dbReference>
<dbReference type="SMART" id="SM00474">
    <property type="entry name" value="35EXOc"/>
    <property type="match status" value="1"/>
</dbReference>
<feature type="region of interest" description="Disordered" evidence="6">
    <location>
        <begin position="662"/>
        <end position="795"/>
    </location>
</feature>
<dbReference type="EMBL" id="FNXT01001302">
    <property type="protein sequence ID" value="SZX78064.1"/>
    <property type="molecule type" value="Genomic_DNA"/>
</dbReference>
<feature type="compositionally biased region" description="Low complexity" evidence="6">
    <location>
        <begin position="784"/>
        <end position="795"/>
    </location>
</feature>
<feature type="region of interest" description="Disordered" evidence="6">
    <location>
        <begin position="604"/>
        <end position="623"/>
    </location>
</feature>
<dbReference type="AlphaFoldDB" id="A0A383WLQ9"/>
<dbReference type="Pfam" id="PF00570">
    <property type="entry name" value="HRDC"/>
    <property type="match status" value="1"/>
</dbReference>
<keyword evidence="3" id="KW-0378">Hydrolase</keyword>
<dbReference type="InterPro" id="IPR002121">
    <property type="entry name" value="HRDC_dom"/>
</dbReference>
<dbReference type="PANTHER" id="PTHR12124:SF47">
    <property type="entry name" value="EXOSOME COMPONENT 10"/>
    <property type="match status" value="1"/>
</dbReference>
<organism evidence="8 9">
    <name type="scientific">Tetradesmus obliquus</name>
    <name type="common">Green alga</name>
    <name type="synonym">Acutodesmus obliquus</name>
    <dbReference type="NCBI Taxonomy" id="3088"/>
    <lineage>
        <taxon>Eukaryota</taxon>
        <taxon>Viridiplantae</taxon>
        <taxon>Chlorophyta</taxon>
        <taxon>core chlorophytes</taxon>
        <taxon>Chlorophyceae</taxon>
        <taxon>CS clade</taxon>
        <taxon>Sphaeropleales</taxon>
        <taxon>Scenedesmaceae</taxon>
        <taxon>Tetradesmus</taxon>
    </lineage>
</organism>
<feature type="region of interest" description="Disordered" evidence="6">
    <location>
        <begin position="1109"/>
        <end position="1149"/>
    </location>
</feature>
<keyword evidence="2" id="KW-0540">Nuclease</keyword>
<dbReference type="GO" id="GO:0071036">
    <property type="term" value="P:nuclear polyadenylation-dependent snoRNA catabolic process"/>
    <property type="evidence" value="ECO:0007669"/>
    <property type="project" value="TreeGrafter"/>
</dbReference>
<dbReference type="InterPro" id="IPR049559">
    <property type="entry name" value="Rrp6p-like_exo"/>
</dbReference>
<evidence type="ECO:0000256" key="1">
    <source>
        <dbReference type="ARBA" id="ARBA00004123"/>
    </source>
</evidence>
<feature type="compositionally biased region" description="Gly residues" evidence="6">
    <location>
        <begin position="938"/>
        <end position="950"/>
    </location>
</feature>
<reference evidence="8 9" key="1">
    <citation type="submission" date="2016-10" db="EMBL/GenBank/DDBJ databases">
        <authorList>
            <person name="Cai Z."/>
        </authorList>
    </citation>
    <scope>NUCLEOTIDE SEQUENCE [LARGE SCALE GENOMIC DNA]</scope>
</reference>
<dbReference type="GO" id="GO:0000166">
    <property type="term" value="F:nucleotide binding"/>
    <property type="evidence" value="ECO:0007669"/>
    <property type="project" value="InterPro"/>
</dbReference>
<dbReference type="GO" id="GO:0071044">
    <property type="term" value="P:histone mRNA catabolic process"/>
    <property type="evidence" value="ECO:0007669"/>
    <property type="project" value="TreeGrafter"/>
</dbReference>
<evidence type="ECO:0000313" key="9">
    <source>
        <dbReference type="Proteomes" id="UP000256970"/>
    </source>
</evidence>
<dbReference type="GO" id="GO:0071051">
    <property type="term" value="P:poly(A)-dependent snoRNA 3'-end processing"/>
    <property type="evidence" value="ECO:0007669"/>
    <property type="project" value="TreeGrafter"/>
</dbReference>
<feature type="compositionally biased region" description="Gly residues" evidence="6">
    <location>
        <begin position="1063"/>
        <end position="1078"/>
    </location>
</feature>